<evidence type="ECO:0000313" key="2">
    <source>
        <dbReference type="EMBL" id="TDG39306.1"/>
    </source>
</evidence>
<dbReference type="AlphaFoldDB" id="A0A484AS71"/>
<accession>A0A484AS71</accession>
<dbReference type="Proteomes" id="UP000295192">
    <property type="component" value="Unassembled WGS sequence"/>
</dbReference>
<feature type="region of interest" description="Disordered" evidence="1">
    <location>
        <begin position="20"/>
        <end position="40"/>
    </location>
</feature>
<keyword evidence="3" id="KW-1185">Reference proteome</keyword>
<reference evidence="2 3" key="1">
    <citation type="journal article" date="2019" name="J. Hered.">
        <title>An Improved Genome Assembly for Drosophila navojoa, the Basal Species in the mojavensis Cluster.</title>
        <authorList>
            <person name="Vanderlinde T."/>
            <person name="Dupim E.G."/>
            <person name="Nazario-Yepiz N.O."/>
            <person name="Carvalho A.B."/>
        </authorList>
    </citation>
    <scope>NUCLEOTIDE SEQUENCE [LARGE SCALE GENOMIC DNA]</scope>
    <source>
        <strain evidence="2">Navoj_Jal97</strain>
        <tissue evidence="2">Whole organism</tissue>
    </source>
</reference>
<feature type="non-terminal residue" evidence="2">
    <location>
        <position position="1"/>
    </location>
</feature>
<gene>
    <name evidence="2" type="ORF">AWZ03_014272</name>
</gene>
<organism evidence="2 3">
    <name type="scientific">Drosophila navojoa</name>
    <name type="common">Fruit fly</name>
    <dbReference type="NCBI Taxonomy" id="7232"/>
    <lineage>
        <taxon>Eukaryota</taxon>
        <taxon>Metazoa</taxon>
        <taxon>Ecdysozoa</taxon>
        <taxon>Arthropoda</taxon>
        <taxon>Hexapoda</taxon>
        <taxon>Insecta</taxon>
        <taxon>Pterygota</taxon>
        <taxon>Neoptera</taxon>
        <taxon>Endopterygota</taxon>
        <taxon>Diptera</taxon>
        <taxon>Brachycera</taxon>
        <taxon>Muscomorpha</taxon>
        <taxon>Ephydroidea</taxon>
        <taxon>Drosophilidae</taxon>
        <taxon>Drosophila</taxon>
    </lineage>
</organism>
<dbReference type="EMBL" id="LSRL02001167">
    <property type="protein sequence ID" value="TDG39306.1"/>
    <property type="molecule type" value="Genomic_DNA"/>
</dbReference>
<comment type="caution">
    <text evidence="2">The sequence shown here is derived from an EMBL/GenBank/DDBJ whole genome shotgun (WGS) entry which is preliminary data.</text>
</comment>
<name>A0A484AS71_DRONA</name>
<proteinExistence type="predicted"/>
<sequence>FLSWDVSDCHVDLEEELNTITQHAPEGEEARHGKFDVRRE</sequence>
<evidence type="ECO:0000313" key="3">
    <source>
        <dbReference type="Proteomes" id="UP000295192"/>
    </source>
</evidence>
<feature type="compositionally biased region" description="Basic and acidic residues" evidence="1">
    <location>
        <begin position="25"/>
        <end position="40"/>
    </location>
</feature>
<protein>
    <submittedName>
        <fullName evidence="2">Uncharacterized protein</fullName>
    </submittedName>
</protein>
<evidence type="ECO:0000256" key="1">
    <source>
        <dbReference type="SAM" id="MobiDB-lite"/>
    </source>
</evidence>